<keyword evidence="4" id="KW-0560">Oxidoreductase</keyword>
<dbReference type="InterPro" id="IPR051329">
    <property type="entry name" value="NIR_SIR_4Fe-4S"/>
</dbReference>
<sequence>MNEAITAIVGASARRRGACPTLTAPMRTGDGLLARIRVAQRRLTPRQLREIAALALNHGNGLLEVSARGNLQVRGLSDASARHFAEAVSGLVALESGLVIDLSPLAGADPTERADPRLFAQALVEGTRTIAAQLGPKVSVVVDGGGQISLAALKADIRLVAEDRDCWSVSMGGGSPQTMTASGAVAASLALLSALAALGPAARATDLFPTREEGRRDEAEALIGPYVLRDGAGYGIALPFAAMQGDTVIALADAAILHETPCISLAPRHGLLLDAANKALVIEAAALGFITQPDDPRLRVSACIGNRGCASGLIDARAIGAALAEKMPMGQHLHVSGCSKGCAHPQRADMTMVGVPQGIGLVIGGRASDTPDRIVNESGIAFSLEALLAREDQ</sequence>
<keyword evidence="1" id="KW-0004">4Fe-4S</keyword>
<evidence type="ECO:0000256" key="3">
    <source>
        <dbReference type="ARBA" id="ARBA00022723"/>
    </source>
</evidence>
<feature type="domain" description="Nitrite/Sulfite reductase ferredoxin-like" evidence="7">
    <location>
        <begin position="25"/>
        <end position="80"/>
    </location>
</feature>
<keyword evidence="3" id="KW-0479">Metal-binding</keyword>
<evidence type="ECO:0000313" key="8">
    <source>
        <dbReference type="EMBL" id="VDS04745.1"/>
    </source>
</evidence>
<protein>
    <submittedName>
        <fullName evidence="8">Ferredoxin-nitrite reductase</fullName>
    </submittedName>
</protein>
<dbReference type="RefSeq" id="WP_126150296.1">
    <property type="nucleotide sequence ID" value="NZ_JBHTMH010000001.1"/>
</dbReference>
<proteinExistence type="predicted"/>
<keyword evidence="2" id="KW-0349">Heme</keyword>
<keyword evidence="5" id="KW-0408">Iron</keyword>
<dbReference type="GO" id="GO:0020037">
    <property type="term" value="F:heme binding"/>
    <property type="evidence" value="ECO:0007669"/>
    <property type="project" value="InterPro"/>
</dbReference>
<dbReference type="PANTHER" id="PTHR32439">
    <property type="entry name" value="FERREDOXIN--NITRITE REDUCTASE, CHLOROPLASTIC"/>
    <property type="match status" value="1"/>
</dbReference>
<evidence type="ECO:0000256" key="1">
    <source>
        <dbReference type="ARBA" id="ARBA00022485"/>
    </source>
</evidence>
<dbReference type="Gene3D" id="3.30.413.10">
    <property type="entry name" value="Sulfite Reductase Hemoprotein, domain 1"/>
    <property type="match status" value="2"/>
</dbReference>
<dbReference type="EMBL" id="UZWD01000024">
    <property type="protein sequence ID" value="VDS04745.1"/>
    <property type="molecule type" value="Genomic_DNA"/>
</dbReference>
<dbReference type="InterPro" id="IPR006066">
    <property type="entry name" value="NO2/SO3_Rdtase_FeS/sirohaem_BS"/>
</dbReference>
<keyword evidence="9" id="KW-1185">Reference proteome</keyword>
<dbReference type="InterPro" id="IPR005117">
    <property type="entry name" value="NiRdtase/SiRdtase_haem-b_fer"/>
</dbReference>
<dbReference type="SUPFAM" id="SSF56014">
    <property type="entry name" value="Nitrite and sulphite reductase 4Fe-4S domain-like"/>
    <property type="match status" value="2"/>
</dbReference>
<dbReference type="AlphaFoldDB" id="A0A447IBI5"/>
<organism evidence="8 9">
    <name type="scientific">Devosia equisanguinis</name>
    <dbReference type="NCBI Taxonomy" id="2490941"/>
    <lineage>
        <taxon>Bacteria</taxon>
        <taxon>Pseudomonadati</taxon>
        <taxon>Pseudomonadota</taxon>
        <taxon>Alphaproteobacteria</taxon>
        <taxon>Hyphomicrobiales</taxon>
        <taxon>Devosiaceae</taxon>
        <taxon>Devosia</taxon>
    </lineage>
</organism>
<dbReference type="GO" id="GO:0046872">
    <property type="term" value="F:metal ion binding"/>
    <property type="evidence" value="ECO:0007669"/>
    <property type="project" value="UniProtKB-KW"/>
</dbReference>
<keyword evidence="6" id="KW-0411">Iron-sulfur</keyword>
<evidence type="ECO:0000313" key="9">
    <source>
        <dbReference type="Proteomes" id="UP000268844"/>
    </source>
</evidence>
<dbReference type="GO" id="GO:0016491">
    <property type="term" value="F:oxidoreductase activity"/>
    <property type="evidence" value="ECO:0007669"/>
    <property type="project" value="UniProtKB-KW"/>
</dbReference>
<evidence type="ECO:0000256" key="5">
    <source>
        <dbReference type="ARBA" id="ARBA00023004"/>
    </source>
</evidence>
<dbReference type="SUPFAM" id="SSF55124">
    <property type="entry name" value="Nitrite/Sulfite reductase N-terminal domain-like"/>
    <property type="match status" value="1"/>
</dbReference>
<evidence type="ECO:0000256" key="4">
    <source>
        <dbReference type="ARBA" id="ARBA00023002"/>
    </source>
</evidence>
<dbReference type="PROSITE" id="PS00365">
    <property type="entry name" value="NIR_SIR"/>
    <property type="match status" value="1"/>
</dbReference>
<dbReference type="OrthoDB" id="7459360at2"/>
<evidence type="ECO:0000256" key="2">
    <source>
        <dbReference type="ARBA" id="ARBA00022617"/>
    </source>
</evidence>
<accession>A0A447IBI5</accession>
<gene>
    <name evidence="8" type="ORF">DEVEQU_01885</name>
</gene>
<dbReference type="GO" id="GO:0051539">
    <property type="term" value="F:4 iron, 4 sulfur cluster binding"/>
    <property type="evidence" value="ECO:0007669"/>
    <property type="project" value="UniProtKB-KW"/>
</dbReference>
<reference evidence="8 9" key="1">
    <citation type="submission" date="2018-12" db="EMBL/GenBank/DDBJ databases">
        <authorList>
            <person name="Criscuolo A."/>
        </authorList>
    </citation>
    <scope>NUCLEOTIDE SEQUENCE [LARGE SCALE GENOMIC DNA]</scope>
    <source>
        <strain evidence="8">ACIP1116281</strain>
    </source>
</reference>
<dbReference type="PANTHER" id="PTHR32439:SF9">
    <property type="entry name" value="BLR3264 PROTEIN"/>
    <property type="match status" value="1"/>
</dbReference>
<dbReference type="Gene3D" id="3.90.480.10">
    <property type="entry name" value="Sulfite Reductase Hemoprotein,Domain 2"/>
    <property type="match status" value="1"/>
</dbReference>
<evidence type="ECO:0000256" key="6">
    <source>
        <dbReference type="ARBA" id="ARBA00023014"/>
    </source>
</evidence>
<name>A0A447IBI5_9HYPH</name>
<dbReference type="InterPro" id="IPR045854">
    <property type="entry name" value="NO2/SO3_Rdtase_4Fe4S_sf"/>
</dbReference>
<dbReference type="Proteomes" id="UP000268844">
    <property type="component" value="Unassembled WGS sequence"/>
</dbReference>
<dbReference type="Pfam" id="PF03460">
    <property type="entry name" value="NIR_SIR_ferr"/>
    <property type="match status" value="1"/>
</dbReference>
<evidence type="ECO:0000259" key="7">
    <source>
        <dbReference type="Pfam" id="PF03460"/>
    </source>
</evidence>
<dbReference type="InterPro" id="IPR036136">
    <property type="entry name" value="Nit/Sulf_reduc_fer-like_dom_sf"/>
</dbReference>